<name>A0A2H0VDU4_9BACT</name>
<evidence type="ECO:0000256" key="4">
    <source>
        <dbReference type="ARBA" id="ARBA00035258"/>
    </source>
</evidence>
<comment type="function">
    <text evidence="5">One of the primary rRNA binding proteins, it binds directly to 16S rRNA central domain where it helps coordinate assembly of the platform of the 30S subunit.</text>
</comment>
<dbReference type="Pfam" id="PF00410">
    <property type="entry name" value="Ribosomal_S8"/>
    <property type="match status" value="1"/>
</dbReference>
<dbReference type="FunFam" id="3.30.1490.10:FF:000001">
    <property type="entry name" value="30S ribosomal protein S8"/>
    <property type="match status" value="1"/>
</dbReference>
<dbReference type="Proteomes" id="UP000230922">
    <property type="component" value="Unassembled WGS sequence"/>
</dbReference>
<evidence type="ECO:0000256" key="5">
    <source>
        <dbReference type="HAMAP-Rule" id="MF_01302"/>
    </source>
</evidence>
<evidence type="ECO:0000256" key="3">
    <source>
        <dbReference type="ARBA" id="ARBA00023274"/>
    </source>
</evidence>
<dbReference type="Gene3D" id="3.30.1370.30">
    <property type="match status" value="1"/>
</dbReference>
<evidence type="ECO:0000256" key="1">
    <source>
        <dbReference type="ARBA" id="ARBA00006471"/>
    </source>
</evidence>
<comment type="subunit">
    <text evidence="5">Part of the 30S ribosomal subunit. Contacts proteins S5 and S12.</text>
</comment>
<dbReference type="SUPFAM" id="SSF56047">
    <property type="entry name" value="Ribosomal protein S8"/>
    <property type="match status" value="1"/>
</dbReference>
<dbReference type="InterPro" id="IPR035987">
    <property type="entry name" value="Ribosomal_uS8_sf"/>
</dbReference>
<reference evidence="7" key="1">
    <citation type="submission" date="2017-09" db="EMBL/GenBank/DDBJ databases">
        <title>Depth-based differentiation of microbial function through sediment-hosted aquifers and enrichment of novel symbionts in the deep terrestrial subsurface.</title>
        <authorList>
            <person name="Probst A.J."/>
            <person name="Ladd B."/>
            <person name="Jarett J.K."/>
            <person name="Geller-Mcgrath D.E."/>
            <person name="Sieber C.M.K."/>
            <person name="Emerson J.B."/>
            <person name="Anantharaman K."/>
            <person name="Thomas B.C."/>
            <person name="Malmstrom R."/>
            <person name="Stieglmeier M."/>
            <person name="Klingl A."/>
            <person name="Woyke T."/>
            <person name="Ryan C.M."/>
            <person name="Banfield J.F."/>
        </authorList>
    </citation>
    <scope>NUCLEOTIDE SEQUENCE [LARGE SCALE GENOMIC DNA]</scope>
</reference>
<comment type="caution">
    <text evidence="6">The sequence shown here is derived from an EMBL/GenBank/DDBJ whole genome shotgun (WGS) entry which is preliminary data.</text>
</comment>
<keyword evidence="2 5" id="KW-0689">Ribosomal protein</keyword>
<keyword evidence="5" id="KW-0694">RNA-binding</keyword>
<dbReference type="GO" id="GO:0005737">
    <property type="term" value="C:cytoplasm"/>
    <property type="evidence" value="ECO:0007669"/>
    <property type="project" value="UniProtKB-ARBA"/>
</dbReference>
<gene>
    <name evidence="5" type="primary">rpsH</name>
    <name evidence="6" type="ORF">COT92_01060</name>
</gene>
<protein>
    <recommendedName>
        <fullName evidence="4 5">Small ribosomal subunit protein uS8</fullName>
    </recommendedName>
</protein>
<dbReference type="HAMAP" id="MF_01302_B">
    <property type="entry name" value="Ribosomal_uS8_B"/>
    <property type="match status" value="1"/>
</dbReference>
<evidence type="ECO:0000313" key="6">
    <source>
        <dbReference type="EMBL" id="PIR96460.1"/>
    </source>
</evidence>
<dbReference type="NCBIfam" id="NF001109">
    <property type="entry name" value="PRK00136.1"/>
    <property type="match status" value="1"/>
</dbReference>
<evidence type="ECO:0000256" key="2">
    <source>
        <dbReference type="ARBA" id="ARBA00022980"/>
    </source>
</evidence>
<evidence type="ECO:0000313" key="7">
    <source>
        <dbReference type="Proteomes" id="UP000230922"/>
    </source>
</evidence>
<dbReference type="GO" id="GO:0003735">
    <property type="term" value="F:structural constituent of ribosome"/>
    <property type="evidence" value="ECO:0007669"/>
    <property type="project" value="InterPro"/>
</dbReference>
<comment type="similarity">
    <text evidence="1 5">Belongs to the universal ribosomal protein uS8 family.</text>
</comment>
<dbReference type="GO" id="GO:0005840">
    <property type="term" value="C:ribosome"/>
    <property type="evidence" value="ECO:0007669"/>
    <property type="project" value="UniProtKB-KW"/>
</dbReference>
<dbReference type="EMBL" id="PFAK01000016">
    <property type="protein sequence ID" value="PIR96460.1"/>
    <property type="molecule type" value="Genomic_DNA"/>
</dbReference>
<dbReference type="GO" id="GO:0019843">
    <property type="term" value="F:rRNA binding"/>
    <property type="evidence" value="ECO:0007669"/>
    <property type="project" value="UniProtKB-UniRule"/>
</dbReference>
<keyword evidence="3 5" id="KW-0687">Ribonucleoprotein</keyword>
<dbReference type="PANTHER" id="PTHR11758">
    <property type="entry name" value="40S RIBOSOMAL PROTEIN S15A"/>
    <property type="match status" value="1"/>
</dbReference>
<proteinExistence type="inferred from homology"/>
<sequence length="130" mass="14238">MYTDPIADMVIRIKNASLARKSELILPYSKFKKNLAELLTKEGFVAEAQEVPGKFKQIKIVLKYSPSGDPVISGIKRISKPGQRIYLSATKLPRTNSGLGITVISTSRGLFTDAQARKAKVGGEAVCQVW</sequence>
<keyword evidence="5" id="KW-0699">rRNA-binding</keyword>
<dbReference type="AlphaFoldDB" id="A0A2H0VDU4"/>
<dbReference type="Gene3D" id="3.30.1490.10">
    <property type="match status" value="1"/>
</dbReference>
<dbReference type="InterPro" id="IPR000630">
    <property type="entry name" value="Ribosomal_uS8"/>
</dbReference>
<organism evidence="6 7">
    <name type="scientific">Candidatus Doudnabacteria bacterium CG10_big_fil_rev_8_21_14_0_10_42_18</name>
    <dbReference type="NCBI Taxonomy" id="1974552"/>
    <lineage>
        <taxon>Bacteria</taxon>
        <taxon>Candidatus Doudnaibacteriota</taxon>
    </lineage>
</organism>
<dbReference type="GO" id="GO:1990904">
    <property type="term" value="C:ribonucleoprotein complex"/>
    <property type="evidence" value="ECO:0007669"/>
    <property type="project" value="UniProtKB-KW"/>
</dbReference>
<dbReference type="GO" id="GO:0006412">
    <property type="term" value="P:translation"/>
    <property type="evidence" value="ECO:0007669"/>
    <property type="project" value="UniProtKB-UniRule"/>
</dbReference>
<accession>A0A2H0VDU4</accession>